<evidence type="ECO:0000313" key="1">
    <source>
        <dbReference type="EMBL" id="RHA54479.1"/>
    </source>
</evidence>
<evidence type="ECO:0000313" key="2">
    <source>
        <dbReference type="Proteomes" id="UP000284598"/>
    </source>
</evidence>
<organism evidence="1 2">
    <name type="scientific">Eubacterium ventriosum</name>
    <dbReference type="NCBI Taxonomy" id="39496"/>
    <lineage>
        <taxon>Bacteria</taxon>
        <taxon>Bacillati</taxon>
        <taxon>Bacillota</taxon>
        <taxon>Clostridia</taxon>
        <taxon>Eubacteriales</taxon>
        <taxon>Eubacteriaceae</taxon>
        <taxon>Eubacterium</taxon>
    </lineage>
</organism>
<dbReference type="RefSeq" id="WP_118025331.1">
    <property type="nucleotide sequence ID" value="NZ_QSFO01000007.1"/>
</dbReference>
<dbReference type="EMBL" id="QSFO01000007">
    <property type="protein sequence ID" value="RHA54479.1"/>
    <property type="molecule type" value="Genomic_DNA"/>
</dbReference>
<dbReference type="Proteomes" id="UP000284598">
    <property type="component" value="Unassembled WGS sequence"/>
</dbReference>
<comment type="caution">
    <text evidence="1">The sequence shown here is derived from an EMBL/GenBank/DDBJ whole genome shotgun (WGS) entry which is preliminary data.</text>
</comment>
<dbReference type="AlphaFoldDB" id="A0A413RZZ5"/>
<protein>
    <submittedName>
        <fullName evidence="1">Uncharacterized protein</fullName>
    </submittedName>
</protein>
<accession>A0A413RZZ5</accession>
<gene>
    <name evidence="1" type="ORF">DW929_07295</name>
</gene>
<sequence length="128" mass="14828">MLNIEYYKDELKEIIIRNIGINAITGKPKMCDDLFCLDCVFNDRDACSPKKVEQWLQSEHVEQVDWSKVKVDTPILVKDTEEGEWQKRHFSGVKNGKVYAWHDGLTSWSAIGGCERSWKYAKLAESED</sequence>
<name>A0A413RZZ5_9FIRM</name>
<proteinExistence type="predicted"/>
<reference evidence="1 2" key="1">
    <citation type="submission" date="2018-08" db="EMBL/GenBank/DDBJ databases">
        <title>A genome reference for cultivated species of the human gut microbiota.</title>
        <authorList>
            <person name="Zou Y."/>
            <person name="Xue W."/>
            <person name="Luo G."/>
        </authorList>
    </citation>
    <scope>NUCLEOTIDE SEQUENCE [LARGE SCALE GENOMIC DNA]</scope>
    <source>
        <strain evidence="1 2">AM43-2</strain>
    </source>
</reference>